<sequence length="529" mass="60061">MDPLGGVGFVCGVLGVMDLCGKYGQILMTKYETYSHVDSALAEVLLKTKNHWQIIEVEMEILRSLSHRLDEKLQLHLAQMFKMLQGKLQEIVSTLDTVIGDKKQAKAVNLDQVSKKKGSINKIRFASHAKGTIDKILRDMDHWHGMLQPYWFLLSRLQDPAVDRQLSTYARSGSKQVWRLQELRNAIHGVGKREEGIFITESEWIENRSPILYTGGEIAQDAETQAHLYIELLEPHPCTTVNLALQNARDLGRILSVVDPRLFCILACRGVIKFPGSSGKRESFQLVFQIPEALHSPRSLREILLHDQKYPLDELLNFAKQLARAVMFVHTTNFVHKNLRPETIIAFQDSATSSSSTRTIGVPFLVGFQNVRPAAGVTYLCEDGEWQKNLYRHPTRQGTLPENTYQMQHDIYSLGVCLLELGIWQSFIIPAEFSESCGPNPNLNIQRYLKLPPPKQARTIKQEFLDMATKRLPSLMGPRYTRIVTMCLGCLDPGSNDFGHEREFLDVDGILVGVRYIEKVILQLEEIIV</sequence>
<proteinExistence type="predicted"/>
<dbReference type="PROSITE" id="PS50011">
    <property type="entry name" value="PROTEIN_KINASE_DOM"/>
    <property type="match status" value="1"/>
</dbReference>
<keyword evidence="3" id="KW-1185">Reference proteome</keyword>
<dbReference type="SUPFAM" id="SSF56112">
    <property type="entry name" value="Protein kinase-like (PK-like)"/>
    <property type="match status" value="1"/>
</dbReference>
<evidence type="ECO:0000313" key="3">
    <source>
        <dbReference type="Proteomes" id="UP000267821"/>
    </source>
</evidence>
<dbReference type="STRING" id="1051890.A0A3N4LFS9"/>
<dbReference type="OrthoDB" id="1911848at2759"/>
<reference evidence="2 3" key="1">
    <citation type="journal article" date="2018" name="Nat. Ecol. Evol.">
        <title>Pezizomycetes genomes reveal the molecular basis of ectomycorrhizal truffle lifestyle.</title>
        <authorList>
            <person name="Murat C."/>
            <person name="Payen T."/>
            <person name="Noel B."/>
            <person name="Kuo A."/>
            <person name="Morin E."/>
            <person name="Chen J."/>
            <person name="Kohler A."/>
            <person name="Krizsan K."/>
            <person name="Balestrini R."/>
            <person name="Da Silva C."/>
            <person name="Montanini B."/>
            <person name="Hainaut M."/>
            <person name="Levati E."/>
            <person name="Barry K.W."/>
            <person name="Belfiori B."/>
            <person name="Cichocki N."/>
            <person name="Clum A."/>
            <person name="Dockter R.B."/>
            <person name="Fauchery L."/>
            <person name="Guy J."/>
            <person name="Iotti M."/>
            <person name="Le Tacon F."/>
            <person name="Lindquist E.A."/>
            <person name="Lipzen A."/>
            <person name="Malagnac F."/>
            <person name="Mello A."/>
            <person name="Molinier V."/>
            <person name="Miyauchi S."/>
            <person name="Poulain J."/>
            <person name="Riccioni C."/>
            <person name="Rubini A."/>
            <person name="Sitrit Y."/>
            <person name="Splivallo R."/>
            <person name="Traeger S."/>
            <person name="Wang M."/>
            <person name="Zifcakova L."/>
            <person name="Wipf D."/>
            <person name="Zambonelli A."/>
            <person name="Paolocci F."/>
            <person name="Nowrousian M."/>
            <person name="Ottonello S."/>
            <person name="Baldrian P."/>
            <person name="Spatafora J.W."/>
            <person name="Henrissat B."/>
            <person name="Nagy L.G."/>
            <person name="Aury J.M."/>
            <person name="Wincker P."/>
            <person name="Grigoriev I.V."/>
            <person name="Bonfante P."/>
            <person name="Martin F.M."/>
        </authorList>
    </citation>
    <scope>NUCLEOTIDE SEQUENCE [LARGE SCALE GENOMIC DNA]</scope>
    <source>
        <strain evidence="2 3">ATCC MYA-4762</strain>
    </source>
</reference>
<protein>
    <recommendedName>
        <fullName evidence="1">Protein kinase domain-containing protein</fullName>
    </recommendedName>
</protein>
<evidence type="ECO:0000259" key="1">
    <source>
        <dbReference type="PROSITE" id="PS50011"/>
    </source>
</evidence>
<dbReference type="Proteomes" id="UP000267821">
    <property type="component" value="Unassembled WGS sequence"/>
</dbReference>
<dbReference type="InterPro" id="IPR000719">
    <property type="entry name" value="Prot_kinase_dom"/>
</dbReference>
<dbReference type="Gene3D" id="1.10.510.10">
    <property type="entry name" value="Transferase(Phosphotransferase) domain 1"/>
    <property type="match status" value="1"/>
</dbReference>
<dbReference type="InterPro" id="IPR011009">
    <property type="entry name" value="Kinase-like_dom_sf"/>
</dbReference>
<dbReference type="GO" id="GO:0004672">
    <property type="term" value="F:protein kinase activity"/>
    <property type="evidence" value="ECO:0007669"/>
    <property type="project" value="InterPro"/>
</dbReference>
<organism evidence="2 3">
    <name type="scientific">Terfezia boudieri ATCC MYA-4762</name>
    <dbReference type="NCBI Taxonomy" id="1051890"/>
    <lineage>
        <taxon>Eukaryota</taxon>
        <taxon>Fungi</taxon>
        <taxon>Dikarya</taxon>
        <taxon>Ascomycota</taxon>
        <taxon>Pezizomycotina</taxon>
        <taxon>Pezizomycetes</taxon>
        <taxon>Pezizales</taxon>
        <taxon>Pezizaceae</taxon>
        <taxon>Terfezia</taxon>
    </lineage>
</organism>
<evidence type="ECO:0000313" key="2">
    <source>
        <dbReference type="EMBL" id="RPB20292.1"/>
    </source>
</evidence>
<accession>A0A3N4LFS9</accession>
<dbReference type="PANTHER" id="PTHR37542:SF1">
    <property type="entry name" value="PRION-INHIBITION AND PROPAGATION HELO DOMAIN-CONTAINING PROTEIN"/>
    <property type="match status" value="1"/>
</dbReference>
<dbReference type="InParanoid" id="A0A3N4LFS9"/>
<name>A0A3N4LFS9_9PEZI</name>
<gene>
    <name evidence="2" type="ORF">L211DRAFT_863358</name>
</gene>
<dbReference type="EMBL" id="ML121574">
    <property type="protein sequence ID" value="RPB20292.1"/>
    <property type="molecule type" value="Genomic_DNA"/>
</dbReference>
<dbReference type="AlphaFoldDB" id="A0A3N4LFS9"/>
<feature type="domain" description="Protein kinase" evidence="1">
    <location>
        <begin position="184"/>
        <end position="529"/>
    </location>
</feature>
<dbReference type="GO" id="GO:0005524">
    <property type="term" value="F:ATP binding"/>
    <property type="evidence" value="ECO:0007669"/>
    <property type="project" value="InterPro"/>
</dbReference>
<dbReference type="PANTHER" id="PTHR37542">
    <property type="entry name" value="HELO DOMAIN-CONTAINING PROTEIN-RELATED"/>
    <property type="match status" value="1"/>
</dbReference>